<name>A0A8X7PNP2_BRACI</name>
<keyword evidence="3" id="KW-1185">Reference proteome</keyword>
<accession>A0A8X7PNP2</accession>
<reference evidence="2 3" key="1">
    <citation type="submission" date="2020-02" db="EMBL/GenBank/DDBJ databases">
        <authorList>
            <person name="Ma Q."/>
            <person name="Huang Y."/>
            <person name="Song X."/>
            <person name="Pei D."/>
        </authorList>
    </citation>
    <scope>NUCLEOTIDE SEQUENCE [LARGE SCALE GENOMIC DNA]</scope>
    <source>
        <strain evidence="2">Sxm20200214</strain>
        <tissue evidence="2">Leaf</tissue>
    </source>
</reference>
<feature type="region of interest" description="Disordered" evidence="1">
    <location>
        <begin position="18"/>
        <end position="48"/>
    </location>
</feature>
<sequence length="77" mass="8840">MEARKVIVCALPTAGVKPQLKPEQTQQEAVNTAPPQRGQSSQGNDVDEITRAEFRSYRLIRIEEHEEDIDPDYLRYL</sequence>
<organism evidence="2 3">
    <name type="scientific">Brassica carinata</name>
    <name type="common">Ethiopian mustard</name>
    <name type="synonym">Abyssinian cabbage</name>
    <dbReference type="NCBI Taxonomy" id="52824"/>
    <lineage>
        <taxon>Eukaryota</taxon>
        <taxon>Viridiplantae</taxon>
        <taxon>Streptophyta</taxon>
        <taxon>Embryophyta</taxon>
        <taxon>Tracheophyta</taxon>
        <taxon>Spermatophyta</taxon>
        <taxon>Magnoliopsida</taxon>
        <taxon>eudicotyledons</taxon>
        <taxon>Gunneridae</taxon>
        <taxon>Pentapetalae</taxon>
        <taxon>rosids</taxon>
        <taxon>malvids</taxon>
        <taxon>Brassicales</taxon>
        <taxon>Brassicaceae</taxon>
        <taxon>Brassiceae</taxon>
        <taxon>Brassica</taxon>
    </lineage>
</organism>
<dbReference type="AlphaFoldDB" id="A0A8X7PNP2"/>
<dbReference type="EMBL" id="JAAMPC010000015">
    <property type="protein sequence ID" value="KAG2255206.1"/>
    <property type="molecule type" value="Genomic_DNA"/>
</dbReference>
<evidence type="ECO:0000313" key="3">
    <source>
        <dbReference type="Proteomes" id="UP000886595"/>
    </source>
</evidence>
<evidence type="ECO:0000256" key="1">
    <source>
        <dbReference type="SAM" id="MobiDB-lite"/>
    </source>
</evidence>
<evidence type="ECO:0000313" key="2">
    <source>
        <dbReference type="EMBL" id="KAG2255206.1"/>
    </source>
</evidence>
<dbReference type="Proteomes" id="UP000886595">
    <property type="component" value="Unassembled WGS sequence"/>
</dbReference>
<gene>
    <name evidence="2" type="ORF">Bca52824_074500</name>
</gene>
<protein>
    <submittedName>
        <fullName evidence="2">Uncharacterized protein</fullName>
    </submittedName>
</protein>
<feature type="compositionally biased region" description="Polar residues" evidence="1">
    <location>
        <begin position="22"/>
        <end position="44"/>
    </location>
</feature>
<comment type="caution">
    <text evidence="2">The sequence shown here is derived from an EMBL/GenBank/DDBJ whole genome shotgun (WGS) entry which is preliminary data.</text>
</comment>
<proteinExistence type="predicted"/>